<dbReference type="GO" id="GO:0009055">
    <property type="term" value="F:electron transfer activity"/>
    <property type="evidence" value="ECO:0007669"/>
    <property type="project" value="InterPro"/>
</dbReference>
<keyword evidence="8 13" id="KW-1133">Transmembrane helix</keyword>
<dbReference type="EMBL" id="SAWZ01000001">
    <property type="protein sequence ID" value="RXR08259.1"/>
    <property type="molecule type" value="Genomic_DNA"/>
</dbReference>
<dbReference type="PANTHER" id="PTHR10978:SF5">
    <property type="entry name" value="SUCCINATE DEHYDROGENASE CYTOCHROME B560 SUBUNIT, MITOCHONDRIAL"/>
    <property type="match status" value="1"/>
</dbReference>
<evidence type="ECO:0000256" key="6">
    <source>
        <dbReference type="ARBA" id="ARBA00022692"/>
    </source>
</evidence>
<comment type="subunit">
    <text evidence="11">Part of an enzyme complex containing four subunits: a flavoprotein, an iron-sulfur protein, plus two membrane-anchoring proteins, SdhC and SdhD. The complex can form homotrimers.</text>
</comment>
<keyword evidence="15" id="KW-1185">Reference proteome</keyword>
<dbReference type="SUPFAM" id="SSF81343">
    <property type="entry name" value="Fumarate reductase respiratory complex transmembrane subunits"/>
    <property type="match status" value="1"/>
</dbReference>
<dbReference type="GO" id="GO:0006099">
    <property type="term" value="P:tricarboxylic acid cycle"/>
    <property type="evidence" value="ECO:0007669"/>
    <property type="project" value="InterPro"/>
</dbReference>
<keyword evidence="10 13" id="KW-0472">Membrane</keyword>
<feature type="transmembrane region" description="Helical" evidence="13">
    <location>
        <begin position="29"/>
        <end position="51"/>
    </location>
</feature>
<dbReference type="OrthoDB" id="9799441at2"/>
<feature type="transmembrane region" description="Helical" evidence="13">
    <location>
        <begin position="102"/>
        <end position="123"/>
    </location>
</feature>
<dbReference type="Proteomes" id="UP000289784">
    <property type="component" value="Unassembled WGS sequence"/>
</dbReference>
<evidence type="ECO:0000256" key="1">
    <source>
        <dbReference type="ARBA" id="ARBA00004050"/>
    </source>
</evidence>
<evidence type="ECO:0000256" key="4">
    <source>
        <dbReference type="ARBA" id="ARBA00020076"/>
    </source>
</evidence>
<dbReference type="CDD" id="cd03499">
    <property type="entry name" value="SQR_TypeC_SdhC"/>
    <property type="match status" value="1"/>
</dbReference>
<dbReference type="RefSeq" id="WP_129469151.1">
    <property type="nucleotide sequence ID" value="NZ_SAWZ01000001.1"/>
</dbReference>
<evidence type="ECO:0000256" key="13">
    <source>
        <dbReference type="SAM" id="Phobius"/>
    </source>
</evidence>
<organism evidence="14 15">
    <name type="scientific">Pseudoxanthomonas composti</name>
    <dbReference type="NCBI Taxonomy" id="2137479"/>
    <lineage>
        <taxon>Bacteria</taxon>
        <taxon>Pseudomonadati</taxon>
        <taxon>Pseudomonadota</taxon>
        <taxon>Gammaproteobacteria</taxon>
        <taxon>Lysobacterales</taxon>
        <taxon>Lysobacteraceae</taxon>
        <taxon>Pseudoxanthomonas</taxon>
    </lineage>
</organism>
<evidence type="ECO:0000256" key="12">
    <source>
        <dbReference type="PIRSR" id="PIRSR000178-1"/>
    </source>
</evidence>
<evidence type="ECO:0000256" key="10">
    <source>
        <dbReference type="ARBA" id="ARBA00023136"/>
    </source>
</evidence>
<keyword evidence="5 12" id="KW-0349">Heme</keyword>
<accession>A0A4Q1JYW8</accession>
<dbReference type="InterPro" id="IPR034804">
    <property type="entry name" value="SQR/QFR_C/D"/>
</dbReference>
<dbReference type="InterPro" id="IPR014314">
    <property type="entry name" value="Succ_DH_cytb556"/>
</dbReference>
<proteinExistence type="inferred from homology"/>
<dbReference type="Pfam" id="PF01127">
    <property type="entry name" value="Sdh_cyt"/>
    <property type="match status" value="1"/>
</dbReference>
<evidence type="ECO:0000256" key="3">
    <source>
        <dbReference type="ARBA" id="ARBA00007244"/>
    </source>
</evidence>
<protein>
    <recommendedName>
        <fullName evidence="4">Succinate dehydrogenase cytochrome b556 subunit</fullName>
    </recommendedName>
</protein>
<comment type="cofactor">
    <cofactor evidence="12">
        <name>heme</name>
        <dbReference type="ChEBI" id="CHEBI:30413"/>
    </cofactor>
    <text evidence="12">The heme is bound between the two transmembrane subunits.</text>
</comment>
<name>A0A4Q1JYW8_9GAMM</name>
<keyword evidence="6 13" id="KW-0812">Transmembrane</keyword>
<dbReference type="PANTHER" id="PTHR10978">
    <property type="entry name" value="SUCCINATE DEHYDROGENASE CYTOCHROME B560 SUBUNIT"/>
    <property type="match status" value="1"/>
</dbReference>
<comment type="subcellular location">
    <subcellularLocation>
        <location evidence="2">Membrane</location>
    </subcellularLocation>
</comment>
<evidence type="ECO:0000256" key="8">
    <source>
        <dbReference type="ARBA" id="ARBA00022989"/>
    </source>
</evidence>
<evidence type="ECO:0000256" key="2">
    <source>
        <dbReference type="ARBA" id="ARBA00004370"/>
    </source>
</evidence>
<dbReference type="NCBIfam" id="TIGR02970">
    <property type="entry name" value="succ_dehyd_cytB"/>
    <property type="match status" value="1"/>
</dbReference>
<evidence type="ECO:0000313" key="15">
    <source>
        <dbReference type="Proteomes" id="UP000289784"/>
    </source>
</evidence>
<dbReference type="GO" id="GO:0046872">
    <property type="term" value="F:metal ion binding"/>
    <property type="evidence" value="ECO:0007669"/>
    <property type="project" value="UniProtKB-KW"/>
</dbReference>
<reference evidence="14 15" key="1">
    <citation type="submission" date="2019-01" db="EMBL/GenBank/DDBJ databases">
        <title>Pseudoxanthomonas composti sp. nov., isolated from compost.</title>
        <authorList>
            <person name="Yang G."/>
        </authorList>
    </citation>
    <scope>NUCLEOTIDE SEQUENCE [LARGE SCALE GENOMIC DNA]</scope>
    <source>
        <strain evidence="14 15">GSS15</strain>
    </source>
</reference>
<comment type="function">
    <text evidence="1">Membrane-anchoring subunit of succinate dehydrogenase (SDH).</text>
</comment>
<keyword evidence="7 12" id="KW-0479">Metal-binding</keyword>
<dbReference type="InterPro" id="IPR000701">
    <property type="entry name" value="SuccDH_FuR_B_TM-su"/>
</dbReference>
<evidence type="ECO:0000256" key="7">
    <source>
        <dbReference type="ARBA" id="ARBA00022723"/>
    </source>
</evidence>
<comment type="similarity">
    <text evidence="3">Belongs to the cytochrome b560 family.</text>
</comment>
<dbReference type="GO" id="GO:0016020">
    <property type="term" value="C:membrane"/>
    <property type="evidence" value="ECO:0007669"/>
    <property type="project" value="UniProtKB-SubCell"/>
</dbReference>
<evidence type="ECO:0000256" key="11">
    <source>
        <dbReference type="ARBA" id="ARBA00025912"/>
    </source>
</evidence>
<sequence length="128" mass="13997">MRPRPISPHLQVYRWQIQMVVSILNRATGAVLAVGAVAIAGVLFALQGDALRWTAIQQHLSSWYGLVLMAGWTWCLVFHSLAGLRHLLQDAGWFCSIDAFKATAWTTVIGSLALTALLMLVPWGRAGA</sequence>
<dbReference type="PIRSF" id="PIRSF000178">
    <property type="entry name" value="SDH_cyt_b560"/>
    <property type="match status" value="1"/>
</dbReference>
<comment type="caution">
    <text evidence="14">The sequence shown here is derived from an EMBL/GenBank/DDBJ whole genome shotgun (WGS) entry which is preliminary data.</text>
</comment>
<gene>
    <name evidence="14" type="primary">sdhC</name>
    <name evidence="14" type="ORF">EPA99_00010</name>
</gene>
<evidence type="ECO:0000313" key="14">
    <source>
        <dbReference type="EMBL" id="RXR08259.1"/>
    </source>
</evidence>
<feature type="binding site" description="axial binding residue" evidence="12">
    <location>
        <position position="79"/>
    </location>
    <ligand>
        <name>heme</name>
        <dbReference type="ChEBI" id="CHEBI:30413"/>
        <note>ligand shared with second transmembrane subunit</note>
    </ligand>
    <ligandPart>
        <name>Fe</name>
        <dbReference type="ChEBI" id="CHEBI:18248"/>
    </ligandPart>
</feature>
<feature type="transmembrane region" description="Helical" evidence="13">
    <location>
        <begin position="63"/>
        <end position="82"/>
    </location>
</feature>
<keyword evidence="9 12" id="KW-0408">Iron</keyword>
<evidence type="ECO:0000256" key="9">
    <source>
        <dbReference type="ARBA" id="ARBA00023004"/>
    </source>
</evidence>
<evidence type="ECO:0000256" key="5">
    <source>
        <dbReference type="ARBA" id="ARBA00022617"/>
    </source>
</evidence>
<dbReference type="Gene3D" id="1.20.1300.10">
    <property type="entry name" value="Fumarate reductase/succinate dehydrogenase, transmembrane subunit"/>
    <property type="match status" value="1"/>
</dbReference>
<dbReference type="AlphaFoldDB" id="A0A4Q1JYW8"/>